<dbReference type="EMBL" id="OU466857">
    <property type="protein sequence ID" value="CAH2035426.1"/>
    <property type="molecule type" value="Genomic_DNA"/>
</dbReference>
<keyword evidence="2" id="KW-1185">Reference proteome</keyword>
<protein>
    <submittedName>
        <fullName evidence="1">Uncharacterized protein</fullName>
    </submittedName>
</protein>
<proteinExistence type="predicted"/>
<accession>A0AAU9R7M7</accession>
<evidence type="ECO:0000313" key="1">
    <source>
        <dbReference type="EMBL" id="CAH2035426.1"/>
    </source>
</evidence>
<gene>
    <name evidence="1" type="ORF">TAV2_LOCUS2512</name>
</gene>
<evidence type="ECO:0000313" key="2">
    <source>
        <dbReference type="Proteomes" id="UP000836841"/>
    </source>
</evidence>
<reference evidence="1 2" key="1">
    <citation type="submission" date="2022-03" db="EMBL/GenBank/DDBJ databases">
        <authorList>
            <person name="Nunn A."/>
            <person name="Chopra R."/>
            <person name="Nunn A."/>
            <person name="Contreras Garrido A."/>
        </authorList>
    </citation>
    <scope>NUCLEOTIDE SEQUENCE [LARGE SCALE GENOMIC DNA]</scope>
</reference>
<feature type="non-terminal residue" evidence="1">
    <location>
        <position position="80"/>
    </location>
</feature>
<dbReference type="AlphaFoldDB" id="A0AAU9R7M7"/>
<sequence length="80" mass="9038">VQDPDVLPLALSNICGKTYLFKVAIQTLNIVFNSPTYKVIKIVTQSEMVKEFSEIFASQQTPKMKSITRHVMPILPLDDN</sequence>
<dbReference type="Proteomes" id="UP000836841">
    <property type="component" value="Chromosome 1"/>
</dbReference>
<name>A0AAU9R7M7_THLAR</name>
<feature type="non-terminal residue" evidence="1">
    <location>
        <position position="1"/>
    </location>
</feature>
<organism evidence="1 2">
    <name type="scientific">Thlaspi arvense</name>
    <name type="common">Field penny-cress</name>
    <dbReference type="NCBI Taxonomy" id="13288"/>
    <lineage>
        <taxon>Eukaryota</taxon>
        <taxon>Viridiplantae</taxon>
        <taxon>Streptophyta</taxon>
        <taxon>Embryophyta</taxon>
        <taxon>Tracheophyta</taxon>
        <taxon>Spermatophyta</taxon>
        <taxon>Magnoliopsida</taxon>
        <taxon>eudicotyledons</taxon>
        <taxon>Gunneridae</taxon>
        <taxon>Pentapetalae</taxon>
        <taxon>rosids</taxon>
        <taxon>malvids</taxon>
        <taxon>Brassicales</taxon>
        <taxon>Brassicaceae</taxon>
        <taxon>Thlaspideae</taxon>
        <taxon>Thlaspi</taxon>
    </lineage>
</organism>